<name>A0A8T3CE42_9TELE</name>
<comment type="caution">
    <text evidence="2">The sequence shown here is derived from an EMBL/GenBank/DDBJ whole genome shotgun (WGS) entry which is preliminary data.</text>
</comment>
<dbReference type="Proteomes" id="UP000829720">
    <property type="component" value="Unassembled WGS sequence"/>
</dbReference>
<dbReference type="EMBL" id="JAERUA010000024">
    <property type="protein sequence ID" value="KAI1883269.1"/>
    <property type="molecule type" value="Genomic_DNA"/>
</dbReference>
<reference evidence="2" key="1">
    <citation type="submission" date="2021-01" db="EMBL/GenBank/DDBJ databases">
        <authorList>
            <person name="Zahm M."/>
            <person name="Roques C."/>
            <person name="Cabau C."/>
            <person name="Klopp C."/>
            <person name="Donnadieu C."/>
            <person name="Jouanno E."/>
            <person name="Lampietro C."/>
            <person name="Louis A."/>
            <person name="Herpin A."/>
            <person name="Echchiki A."/>
            <person name="Berthelot C."/>
            <person name="Parey E."/>
            <person name="Roest-Crollius H."/>
            <person name="Braasch I."/>
            <person name="Postlethwait J."/>
            <person name="Bobe J."/>
            <person name="Montfort J."/>
            <person name="Bouchez O."/>
            <person name="Begum T."/>
            <person name="Mejri S."/>
            <person name="Adams A."/>
            <person name="Chen W.-J."/>
            <person name="Guiguen Y."/>
        </authorList>
    </citation>
    <scope>NUCLEOTIDE SEQUENCE</scope>
    <source>
        <tissue evidence="2">Blood</tissue>
    </source>
</reference>
<keyword evidence="3" id="KW-1185">Reference proteome</keyword>
<gene>
    <name evidence="2" type="ORF">AGOR_G00243470</name>
</gene>
<accession>A0A8T3CE42</accession>
<dbReference type="AlphaFoldDB" id="A0A8T3CE42"/>
<evidence type="ECO:0000256" key="1">
    <source>
        <dbReference type="SAM" id="MobiDB-lite"/>
    </source>
</evidence>
<feature type="compositionally biased region" description="Basic and acidic residues" evidence="1">
    <location>
        <begin position="1"/>
        <end position="12"/>
    </location>
</feature>
<organism evidence="2 3">
    <name type="scientific">Albula goreensis</name>
    <dbReference type="NCBI Taxonomy" id="1534307"/>
    <lineage>
        <taxon>Eukaryota</taxon>
        <taxon>Metazoa</taxon>
        <taxon>Chordata</taxon>
        <taxon>Craniata</taxon>
        <taxon>Vertebrata</taxon>
        <taxon>Euteleostomi</taxon>
        <taxon>Actinopterygii</taxon>
        <taxon>Neopterygii</taxon>
        <taxon>Teleostei</taxon>
        <taxon>Albuliformes</taxon>
        <taxon>Albulidae</taxon>
        <taxon>Albula</taxon>
    </lineage>
</organism>
<feature type="compositionally biased region" description="Basic and acidic residues" evidence="1">
    <location>
        <begin position="52"/>
        <end position="80"/>
    </location>
</feature>
<proteinExistence type="predicted"/>
<feature type="compositionally biased region" description="Polar residues" evidence="1">
    <location>
        <begin position="125"/>
        <end position="146"/>
    </location>
</feature>
<protein>
    <submittedName>
        <fullName evidence="2">Uncharacterized protein</fullName>
    </submittedName>
</protein>
<feature type="region of interest" description="Disordered" evidence="1">
    <location>
        <begin position="1"/>
        <end position="180"/>
    </location>
</feature>
<feature type="compositionally biased region" description="Gly residues" evidence="1">
    <location>
        <begin position="158"/>
        <end position="170"/>
    </location>
</feature>
<evidence type="ECO:0000313" key="2">
    <source>
        <dbReference type="EMBL" id="KAI1883269.1"/>
    </source>
</evidence>
<sequence length="180" mass="18534">MEGQREEPRPEEQLESSPGAIHGLEGTPPGESPCHSGSLSNGLEVEEAGSPGDERLSHAAPSKEDSVTEEKEVEESKQDCGEQNQRLNNSGGGGSSLQPVSVPFGGARPKQPVSLKLQIPRPLSGQVQNQLGSSSKNKNLEAQNRASGREAGQEEQGPAGGGFDPGGGSGAHTPRPAASL</sequence>
<evidence type="ECO:0000313" key="3">
    <source>
        <dbReference type="Proteomes" id="UP000829720"/>
    </source>
</evidence>